<feature type="coiled-coil region" evidence="2">
    <location>
        <begin position="820"/>
        <end position="941"/>
    </location>
</feature>
<feature type="coiled-coil region" evidence="2">
    <location>
        <begin position="344"/>
        <end position="389"/>
    </location>
</feature>
<sequence length="1018" mass="117453">MKDEAAWVFPSSYVSNEGFENLKITKFERWMSFKGKIPPFGCHQRADFLGNIMTTTKPRSNASAKDSEHDSNSHSIGRGHLEELRIDFAKKDVPALKKIAPAASTAGKPLRNGNDNDAGVSTTQDDVDYIPRWASSSNNKYALDYSDEFSVKEDNASDDDQVLAVDELPPFADEESKALHREIKLLELHRENAAKSARSHRERIGIINDQVNSIRQEIEHTNSLVAAKKDEIDTEEHLLSLSQRELGRSTRGVLSLDDSIIATQKKINRCKNQLVSSEEELETLKTDLNLNQEELEQWATAAAKKEEESLLLQKYTLADELKIKEMTLTIENLTKISVEKKSLLENEMTETRSNQTELDKLEARFKSRHEERRQLIQQWKDTIESMNNRDQAIGVLAAQYAKLSQQEDEAKISLSHKKRQHEMLENEQNDLRQDISYKERLLQTKRQDLSALQNSKCSLKTEVDSLRRENSLVAASIDNKKSERKTTLKALEQKREYAESMQKILDETKIKLSQNKFDTKSSEKITETIQKDLAAREKELQAAEKNIAVLRQKMYADSQRLAELRRKEADLVSDIHSTHATIKNYSSKINELESKRSQQQELLYNANFQLQQMEKKVSRGRGERSKEEQTKLVERIDELEKEVASGKQKKTLLIQQQRKVQAQLRAWTKKHELSEAKYNETMRKIDDANLEIYASEQRLKETLSKREEAMVSHDITLLDVRRLRDTLRNLLGEVCSLKQQDVESLFSMQEKKNEALSRIEINMSQLRSRKEERHKAAIDVGRLKMALEKVQSKYDMVRSLNAGKDEGGGIESPELRLILAAQKREELQQEGDALDEAIRKKEMEIRTMKKTLTQLRERNTNFRSSLSKADMNGPKAQELKVLEAKAEESEESLSKVRKELQVLQKCITEDKLKLDEVMKELAKCEERNEMLQRAKYKYQSESTEYHATLDNYHKKNSALQEACRKSKCGQELQLKKFQAEFVQTQSDRICKLLRNLADEFPELSEDIKRDMTENGIVV</sequence>
<dbReference type="AlphaFoldDB" id="A0ABD3NW19"/>
<dbReference type="EMBL" id="JABMIG020000359">
    <property type="protein sequence ID" value="KAL3780185.1"/>
    <property type="molecule type" value="Genomic_DNA"/>
</dbReference>
<dbReference type="Proteomes" id="UP001516023">
    <property type="component" value="Unassembled WGS sequence"/>
</dbReference>
<feature type="coiled-coil region" evidence="2">
    <location>
        <begin position="582"/>
        <end position="656"/>
    </location>
</feature>
<feature type="compositionally biased region" description="Polar residues" evidence="3">
    <location>
        <begin position="113"/>
        <end position="123"/>
    </location>
</feature>
<name>A0ABD3NW19_9STRA</name>
<dbReference type="InterPro" id="IPR033290">
    <property type="entry name" value="CCDC39"/>
</dbReference>
<organism evidence="4 5">
    <name type="scientific">Cyclotella cryptica</name>
    <dbReference type="NCBI Taxonomy" id="29204"/>
    <lineage>
        <taxon>Eukaryota</taxon>
        <taxon>Sar</taxon>
        <taxon>Stramenopiles</taxon>
        <taxon>Ochrophyta</taxon>
        <taxon>Bacillariophyta</taxon>
        <taxon>Coscinodiscophyceae</taxon>
        <taxon>Thalassiosirophycidae</taxon>
        <taxon>Stephanodiscales</taxon>
        <taxon>Stephanodiscaceae</taxon>
        <taxon>Cyclotella</taxon>
    </lineage>
</organism>
<protein>
    <recommendedName>
        <fullName evidence="6">Coiled-coil domain-containing protein 39</fullName>
    </recommendedName>
</protein>
<feature type="region of interest" description="Disordered" evidence="3">
    <location>
        <begin position="104"/>
        <end position="123"/>
    </location>
</feature>
<evidence type="ECO:0000256" key="2">
    <source>
        <dbReference type="SAM" id="Coils"/>
    </source>
</evidence>
<feature type="compositionally biased region" description="Polar residues" evidence="3">
    <location>
        <begin position="55"/>
        <end position="64"/>
    </location>
</feature>
<feature type="coiled-coil region" evidence="2">
    <location>
        <begin position="526"/>
        <end position="553"/>
    </location>
</feature>
<comment type="caution">
    <text evidence="4">The sequence shown here is derived from an EMBL/GenBank/DDBJ whole genome shotgun (WGS) entry which is preliminary data.</text>
</comment>
<evidence type="ECO:0000313" key="5">
    <source>
        <dbReference type="Proteomes" id="UP001516023"/>
    </source>
</evidence>
<evidence type="ECO:0000256" key="3">
    <source>
        <dbReference type="SAM" id="MobiDB-lite"/>
    </source>
</evidence>
<dbReference type="Pfam" id="PF24161">
    <property type="entry name" value="CCDC39"/>
    <property type="match status" value="1"/>
</dbReference>
<feature type="coiled-coil region" evidence="2">
    <location>
        <begin position="260"/>
        <end position="308"/>
    </location>
</feature>
<dbReference type="PANTHER" id="PTHR18962">
    <property type="entry name" value="COILED-COIL DOMAIN-CONTAINING PROTEIN 39"/>
    <property type="match status" value="1"/>
</dbReference>
<reference evidence="4 5" key="1">
    <citation type="journal article" date="2020" name="G3 (Bethesda)">
        <title>Improved Reference Genome for Cyclotella cryptica CCMP332, a Model for Cell Wall Morphogenesis, Salinity Adaptation, and Lipid Production in Diatoms (Bacillariophyta).</title>
        <authorList>
            <person name="Roberts W.R."/>
            <person name="Downey K.M."/>
            <person name="Ruck E.C."/>
            <person name="Traller J.C."/>
            <person name="Alverson A.J."/>
        </authorList>
    </citation>
    <scope>NUCLEOTIDE SEQUENCE [LARGE SCALE GENOMIC DNA]</scope>
    <source>
        <strain evidence="4 5">CCMP332</strain>
    </source>
</reference>
<gene>
    <name evidence="4" type="ORF">HJC23_013993</name>
</gene>
<keyword evidence="1 2" id="KW-0175">Coiled coil</keyword>
<evidence type="ECO:0000256" key="1">
    <source>
        <dbReference type="ARBA" id="ARBA00023054"/>
    </source>
</evidence>
<proteinExistence type="predicted"/>
<evidence type="ECO:0008006" key="6">
    <source>
        <dbReference type="Google" id="ProtNLM"/>
    </source>
</evidence>
<feature type="region of interest" description="Disordered" evidence="3">
    <location>
        <begin position="55"/>
        <end position="77"/>
    </location>
</feature>
<evidence type="ECO:0000313" key="4">
    <source>
        <dbReference type="EMBL" id="KAL3780185.1"/>
    </source>
</evidence>
<dbReference type="PANTHER" id="PTHR18962:SF0">
    <property type="entry name" value="COILED-COIL DOMAIN-CONTAINING PROTEIN 39"/>
    <property type="match status" value="1"/>
</dbReference>
<keyword evidence="5" id="KW-1185">Reference proteome</keyword>
<accession>A0ABD3NW19</accession>